<feature type="non-terminal residue" evidence="1">
    <location>
        <position position="1"/>
    </location>
</feature>
<protein>
    <submittedName>
        <fullName evidence="1">Uncharacterized protein</fullName>
    </submittedName>
</protein>
<sequence length="63" mass="6127">VFTKDVLERVAATFIQAFLGIFVIGGDIGNAKAAGLAGATAALSLVKGVVASRFGDGSASAAS</sequence>
<organism evidence="1">
    <name type="scientific">marine metagenome</name>
    <dbReference type="NCBI Taxonomy" id="408172"/>
    <lineage>
        <taxon>unclassified sequences</taxon>
        <taxon>metagenomes</taxon>
        <taxon>ecological metagenomes</taxon>
    </lineage>
</organism>
<gene>
    <name evidence="1" type="ORF">METZ01_LOCUS259441</name>
</gene>
<evidence type="ECO:0000313" key="1">
    <source>
        <dbReference type="EMBL" id="SVC06587.1"/>
    </source>
</evidence>
<dbReference type="AlphaFoldDB" id="A0A382J5D2"/>
<reference evidence="1" key="1">
    <citation type="submission" date="2018-05" db="EMBL/GenBank/DDBJ databases">
        <authorList>
            <person name="Lanie J.A."/>
            <person name="Ng W.-L."/>
            <person name="Kazmierczak K.M."/>
            <person name="Andrzejewski T.M."/>
            <person name="Davidsen T.M."/>
            <person name="Wayne K.J."/>
            <person name="Tettelin H."/>
            <person name="Glass J.I."/>
            <person name="Rusch D."/>
            <person name="Podicherti R."/>
            <person name="Tsui H.-C.T."/>
            <person name="Winkler M.E."/>
        </authorList>
    </citation>
    <scope>NUCLEOTIDE SEQUENCE</scope>
</reference>
<dbReference type="EMBL" id="UINC01071579">
    <property type="protein sequence ID" value="SVC06587.1"/>
    <property type="molecule type" value="Genomic_DNA"/>
</dbReference>
<name>A0A382J5D2_9ZZZZ</name>
<proteinExistence type="predicted"/>
<accession>A0A382J5D2</accession>